<evidence type="ECO:0000313" key="4">
    <source>
        <dbReference type="EMBL" id="GAA4975028.1"/>
    </source>
</evidence>
<dbReference type="InterPro" id="IPR041490">
    <property type="entry name" value="KstR2_TetR_C"/>
</dbReference>
<dbReference type="SUPFAM" id="SSF46689">
    <property type="entry name" value="Homeodomain-like"/>
    <property type="match status" value="1"/>
</dbReference>
<accession>A0ABP9HNT4</accession>
<dbReference type="EMBL" id="BAABHS010000017">
    <property type="protein sequence ID" value="GAA4975028.1"/>
    <property type="molecule type" value="Genomic_DNA"/>
</dbReference>
<dbReference type="RefSeq" id="WP_345677636.1">
    <property type="nucleotide sequence ID" value="NZ_BAABHS010000017.1"/>
</dbReference>
<keyword evidence="5" id="KW-1185">Reference proteome</keyword>
<dbReference type="Pfam" id="PF00440">
    <property type="entry name" value="TetR_N"/>
    <property type="match status" value="1"/>
</dbReference>
<dbReference type="Proteomes" id="UP001500466">
    <property type="component" value="Unassembled WGS sequence"/>
</dbReference>
<organism evidence="4 5">
    <name type="scientific">Yinghuangia aomiensis</name>
    <dbReference type="NCBI Taxonomy" id="676205"/>
    <lineage>
        <taxon>Bacteria</taxon>
        <taxon>Bacillati</taxon>
        <taxon>Actinomycetota</taxon>
        <taxon>Actinomycetes</taxon>
        <taxon>Kitasatosporales</taxon>
        <taxon>Streptomycetaceae</taxon>
        <taxon>Yinghuangia</taxon>
    </lineage>
</organism>
<dbReference type="InterPro" id="IPR036271">
    <property type="entry name" value="Tet_transcr_reg_TetR-rel_C_sf"/>
</dbReference>
<dbReference type="PRINTS" id="PR00455">
    <property type="entry name" value="HTHTETR"/>
</dbReference>
<evidence type="ECO:0000313" key="5">
    <source>
        <dbReference type="Proteomes" id="UP001500466"/>
    </source>
</evidence>
<feature type="DNA-binding region" description="H-T-H motif" evidence="2">
    <location>
        <begin position="33"/>
        <end position="52"/>
    </location>
</feature>
<protein>
    <submittedName>
        <fullName evidence="4">TetR/AcrR family transcriptional regulator</fullName>
    </submittedName>
</protein>
<dbReference type="Pfam" id="PF17932">
    <property type="entry name" value="TetR_C_24"/>
    <property type="match status" value="1"/>
</dbReference>
<dbReference type="InterPro" id="IPR050109">
    <property type="entry name" value="HTH-type_TetR-like_transc_reg"/>
</dbReference>
<dbReference type="Gene3D" id="1.10.10.60">
    <property type="entry name" value="Homeodomain-like"/>
    <property type="match status" value="1"/>
</dbReference>
<dbReference type="Gene3D" id="1.10.357.10">
    <property type="entry name" value="Tetracycline Repressor, domain 2"/>
    <property type="match status" value="1"/>
</dbReference>
<dbReference type="InterPro" id="IPR009057">
    <property type="entry name" value="Homeodomain-like_sf"/>
</dbReference>
<gene>
    <name evidence="4" type="ORF">GCM10023205_47270</name>
</gene>
<name>A0ABP9HNT4_9ACTN</name>
<dbReference type="SUPFAM" id="SSF48498">
    <property type="entry name" value="Tetracyclin repressor-like, C-terminal domain"/>
    <property type="match status" value="1"/>
</dbReference>
<dbReference type="PANTHER" id="PTHR30055">
    <property type="entry name" value="HTH-TYPE TRANSCRIPTIONAL REGULATOR RUTR"/>
    <property type="match status" value="1"/>
</dbReference>
<evidence type="ECO:0000259" key="3">
    <source>
        <dbReference type="PROSITE" id="PS50977"/>
    </source>
</evidence>
<reference evidence="5" key="1">
    <citation type="journal article" date="2019" name="Int. J. Syst. Evol. Microbiol.">
        <title>The Global Catalogue of Microorganisms (GCM) 10K type strain sequencing project: providing services to taxonomists for standard genome sequencing and annotation.</title>
        <authorList>
            <consortium name="The Broad Institute Genomics Platform"/>
            <consortium name="The Broad Institute Genome Sequencing Center for Infectious Disease"/>
            <person name="Wu L."/>
            <person name="Ma J."/>
        </authorList>
    </citation>
    <scope>NUCLEOTIDE SEQUENCE [LARGE SCALE GENOMIC DNA]</scope>
    <source>
        <strain evidence="5">JCM 17986</strain>
    </source>
</reference>
<dbReference type="PANTHER" id="PTHR30055:SF226">
    <property type="entry name" value="HTH-TYPE TRANSCRIPTIONAL REGULATOR PKSA"/>
    <property type="match status" value="1"/>
</dbReference>
<sequence>MAQQTAHASVDARERVLSAAAELFAERGYHGTSVRDIAAACGLKPSSLYSHVPDKSTLLADLVMRYLGALEAALEASSADPGGGPSANRVEEMVRASVGVALRYPREFLCLSNSWTYIRRTPSLATLVARRDAVRAVWQRALREAAADGSLRADVDPESMLRVVFAATHGVVDRRYDEIAGPADEGDPAGVLAALLLDGFRPRGRAVSATVRAGTADAGAVRPGLAE</sequence>
<dbReference type="InterPro" id="IPR001647">
    <property type="entry name" value="HTH_TetR"/>
</dbReference>
<proteinExistence type="predicted"/>
<evidence type="ECO:0000256" key="1">
    <source>
        <dbReference type="ARBA" id="ARBA00023125"/>
    </source>
</evidence>
<comment type="caution">
    <text evidence="4">The sequence shown here is derived from an EMBL/GenBank/DDBJ whole genome shotgun (WGS) entry which is preliminary data.</text>
</comment>
<evidence type="ECO:0000256" key="2">
    <source>
        <dbReference type="PROSITE-ProRule" id="PRU00335"/>
    </source>
</evidence>
<feature type="domain" description="HTH tetR-type" evidence="3">
    <location>
        <begin position="10"/>
        <end position="70"/>
    </location>
</feature>
<dbReference type="PROSITE" id="PS50977">
    <property type="entry name" value="HTH_TETR_2"/>
    <property type="match status" value="1"/>
</dbReference>
<keyword evidence="1 2" id="KW-0238">DNA-binding</keyword>